<sequence>MSDRNGVLALAALAARREAGLRAALARLTVATRAAGDALASCKREHERQRAAWQRALACNGVYARREVVQASRAVERERAALADALSRQQAAYSHLQQTEAELRRQRERLHANARKQEKLRELLAQLR</sequence>
<dbReference type="Proteomes" id="UP000035086">
    <property type="component" value="Chromosome"/>
</dbReference>
<evidence type="ECO:0000313" key="4">
    <source>
        <dbReference type="Proteomes" id="UP000035086"/>
    </source>
</evidence>
<keyword evidence="4" id="KW-1185">Reference proteome</keyword>
<dbReference type="RefSeq" id="WP_052267014.1">
    <property type="nucleotide sequence ID" value="NZ_CP010310.2"/>
</dbReference>
<evidence type="ECO:0000256" key="1">
    <source>
        <dbReference type="SAM" id="Coils"/>
    </source>
</evidence>
<proteinExistence type="predicted"/>
<evidence type="ECO:0000313" key="3">
    <source>
        <dbReference type="EMBL" id="SUA90174.1"/>
    </source>
</evidence>
<dbReference type="KEGG" id="ppul:RO07_25180"/>
<name>A0AAJ4ZBB4_PANPU</name>
<dbReference type="EMBL" id="UGSJ01000001">
    <property type="protein sequence ID" value="SUA90174.1"/>
    <property type="molecule type" value="Genomic_DNA"/>
</dbReference>
<gene>
    <name evidence="3" type="ORF">NCTC13159_01654</name>
    <name evidence="2" type="ORF">RO07_25180</name>
</gene>
<dbReference type="AlphaFoldDB" id="A0AAJ4ZBB4"/>
<reference evidence="2" key="2">
    <citation type="submission" date="2016-11" db="EMBL/GenBank/DDBJ databases">
        <title>Complete Genome Sequencing of Pandoraea pulmonicola DSM 16583.</title>
        <authorList>
            <person name="Chan K.-G."/>
        </authorList>
    </citation>
    <scope>NUCLEOTIDE SEQUENCE</scope>
    <source>
        <strain evidence="2">DSM 16583</strain>
    </source>
</reference>
<dbReference type="EMBL" id="CP010310">
    <property type="protein sequence ID" value="APD13335.1"/>
    <property type="molecule type" value="Genomic_DNA"/>
</dbReference>
<dbReference type="Proteomes" id="UP000254589">
    <property type="component" value="Unassembled WGS sequence"/>
</dbReference>
<accession>A0AAJ4ZBB4</accession>
<keyword evidence="1" id="KW-0175">Coiled coil</keyword>
<protein>
    <submittedName>
        <fullName evidence="3">Uncharacterized protein</fullName>
    </submittedName>
</protein>
<feature type="coiled-coil region" evidence="1">
    <location>
        <begin position="86"/>
        <end position="120"/>
    </location>
</feature>
<reference evidence="3 5" key="3">
    <citation type="submission" date="2018-06" db="EMBL/GenBank/DDBJ databases">
        <authorList>
            <consortium name="Pathogen Informatics"/>
            <person name="Doyle S."/>
        </authorList>
    </citation>
    <scope>NUCLEOTIDE SEQUENCE [LARGE SCALE GENOMIC DNA]</scope>
    <source>
        <strain evidence="3 5">NCTC13159</strain>
    </source>
</reference>
<evidence type="ECO:0000313" key="5">
    <source>
        <dbReference type="Proteomes" id="UP000254589"/>
    </source>
</evidence>
<organism evidence="3 5">
    <name type="scientific">Pandoraea pulmonicola</name>
    <dbReference type="NCBI Taxonomy" id="93221"/>
    <lineage>
        <taxon>Bacteria</taxon>
        <taxon>Pseudomonadati</taxon>
        <taxon>Pseudomonadota</taxon>
        <taxon>Betaproteobacteria</taxon>
        <taxon>Burkholderiales</taxon>
        <taxon>Burkholderiaceae</taxon>
        <taxon>Pandoraea</taxon>
    </lineage>
</organism>
<evidence type="ECO:0000313" key="2">
    <source>
        <dbReference type="EMBL" id="APD13335.1"/>
    </source>
</evidence>
<reference evidence="4" key="1">
    <citation type="submission" date="2014-12" db="EMBL/GenBank/DDBJ databases">
        <title>Complete Genome Sequencing of Pandoraea pulmonicola DSM 16583.</title>
        <authorList>
            <person name="Chan K.-G."/>
        </authorList>
    </citation>
    <scope>NUCLEOTIDE SEQUENCE [LARGE SCALE GENOMIC DNA]</scope>
    <source>
        <strain evidence="4">DSM 16583</strain>
    </source>
</reference>